<name>A0A074YM99_AURSE</name>
<dbReference type="GeneID" id="25362297"/>
<proteinExistence type="predicted"/>
<keyword evidence="2" id="KW-1185">Reference proteome</keyword>
<evidence type="ECO:0000313" key="2">
    <source>
        <dbReference type="Proteomes" id="UP000030641"/>
    </source>
</evidence>
<dbReference type="EMBL" id="KL584751">
    <property type="protein sequence ID" value="KEQ98948.1"/>
    <property type="molecule type" value="Genomic_DNA"/>
</dbReference>
<evidence type="ECO:0000313" key="1">
    <source>
        <dbReference type="EMBL" id="KEQ98948.1"/>
    </source>
</evidence>
<dbReference type="RefSeq" id="XP_013347189.1">
    <property type="nucleotide sequence ID" value="XM_013491735.1"/>
</dbReference>
<dbReference type="HOGENOM" id="CLU_1474904_0_0_1"/>
<gene>
    <name evidence="1" type="ORF">AUEXF2481DRAFT_1770</name>
</gene>
<dbReference type="STRING" id="1043005.A0A074YM99"/>
<protein>
    <submittedName>
        <fullName evidence="1">Uncharacterized protein</fullName>
    </submittedName>
</protein>
<reference evidence="1 2" key="1">
    <citation type="journal article" date="2014" name="BMC Genomics">
        <title>Genome sequencing of four Aureobasidium pullulans varieties: biotechnological potential, stress tolerance, and description of new species.</title>
        <authorList>
            <person name="Gostin Ar C."/>
            <person name="Ohm R.A."/>
            <person name="Kogej T."/>
            <person name="Sonjak S."/>
            <person name="Turk M."/>
            <person name="Zajc J."/>
            <person name="Zalar P."/>
            <person name="Grube M."/>
            <person name="Sun H."/>
            <person name="Han J."/>
            <person name="Sharma A."/>
            <person name="Chiniquy J."/>
            <person name="Ngan C.Y."/>
            <person name="Lipzen A."/>
            <person name="Barry K."/>
            <person name="Grigoriev I.V."/>
            <person name="Gunde-Cimerman N."/>
        </authorList>
    </citation>
    <scope>NUCLEOTIDE SEQUENCE [LARGE SCALE GENOMIC DNA]</scope>
    <source>
        <strain evidence="1 2">EXF-2481</strain>
    </source>
</reference>
<accession>A0A074YM99</accession>
<dbReference type="Proteomes" id="UP000030641">
    <property type="component" value="Unassembled WGS sequence"/>
</dbReference>
<dbReference type="InParanoid" id="A0A074YM99"/>
<organism evidence="1 2">
    <name type="scientific">Aureobasidium subglaciale (strain EXF-2481)</name>
    <name type="common">Aureobasidium pullulans var. subglaciale</name>
    <dbReference type="NCBI Taxonomy" id="1043005"/>
    <lineage>
        <taxon>Eukaryota</taxon>
        <taxon>Fungi</taxon>
        <taxon>Dikarya</taxon>
        <taxon>Ascomycota</taxon>
        <taxon>Pezizomycotina</taxon>
        <taxon>Dothideomycetes</taxon>
        <taxon>Dothideomycetidae</taxon>
        <taxon>Dothideales</taxon>
        <taxon>Saccotheciaceae</taxon>
        <taxon>Aureobasidium</taxon>
    </lineage>
</organism>
<sequence>MNPPFQDRDVRIMLLSLTDAEAPRRTCATLQEVLNEAIPQATSFSDAPNALNHIDQDPPSAIVVLDAELMDEQAVNRELAETVRDYAVKGGTAIIWCARQLVTDAQRKQQAHAFFSKYSMVWTLGDSKLSRSNVVEETKALLPLGPSSRFLPSSYLAQSLHLNNVSQGQLYLPEDDSRQIPTV</sequence>
<dbReference type="AlphaFoldDB" id="A0A074YM99"/>